<evidence type="ECO:0000256" key="1">
    <source>
        <dbReference type="ARBA" id="ARBA00012493"/>
    </source>
</evidence>
<dbReference type="PRINTS" id="PR00866">
    <property type="entry name" value="RNADNAPOLMS"/>
</dbReference>
<comment type="similarity">
    <text evidence="8">Belongs to the bacterial reverse transcriptase family.</text>
</comment>
<dbReference type="Proteomes" id="UP000462449">
    <property type="component" value="Unassembled WGS sequence"/>
</dbReference>
<reference evidence="11 14" key="2">
    <citation type="submission" date="2019-12" db="EMBL/GenBank/DDBJ databases">
        <title>Draft genome sequence of Labilibaculum sp. strain 44 isolated from deep waters of Black Sea.</title>
        <authorList>
            <person name="Yadav S."/>
            <person name="Villanueva L."/>
        </authorList>
    </citation>
    <scope>NUCLEOTIDE SEQUENCE [LARGE SCALE GENOMIC DNA]</scope>
    <source>
        <strain evidence="11 14">44</strain>
    </source>
</reference>
<evidence type="ECO:0000256" key="9">
    <source>
        <dbReference type="ARBA" id="ARBA00048173"/>
    </source>
</evidence>
<keyword evidence="7" id="KW-0051">Antiviral defense</keyword>
<keyword evidence="4" id="KW-0479">Metal-binding</keyword>
<keyword evidence="6 11" id="KW-0695">RNA-directed DNA polymerase</keyword>
<protein>
    <recommendedName>
        <fullName evidence="1">RNA-directed DNA polymerase</fullName>
        <ecNumber evidence="1">2.7.7.49</ecNumber>
    </recommendedName>
</protein>
<dbReference type="InterPro" id="IPR000477">
    <property type="entry name" value="RT_dom"/>
</dbReference>
<evidence type="ECO:0000313" key="11">
    <source>
        <dbReference type="EMBL" id="MUP38020.1"/>
    </source>
</evidence>
<dbReference type="GO" id="GO:0003723">
    <property type="term" value="F:RNA binding"/>
    <property type="evidence" value="ECO:0007669"/>
    <property type="project" value="InterPro"/>
</dbReference>
<evidence type="ECO:0000256" key="2">
    <source>
        <dbReference type="ARBA" id="ARBA00022679"/>
    </source>
</evidence>
<dbReference type="PROSITE" id="PS50878">
    <property type="entry name" value="RT_POL"/>
    <property type="match status" value="1"/>
</dbReference>
<dbReference type="Proteomes" id="UP000285951">
    <property type="component" value="Unassembled WGS sequence"/>
</dbReference>
<evidence type="ECO:0000313" key="14">
    <source>
        <dbReference type="Proteomes" id="UP000462449"/>
    </source>
</evidence>
<comment type="caution">
    <text evidence="11">The sequence shown here is derived from an EMBL/GenBank/DDBJ whole genome shotgun (WGS) entry which is preliminary data.</text>
</comment>
<dbReference type="GO" id="GO:0051607">
    <property type="term" value="P:defense response to virus"/>
    <property type="evidence" value="ECO:0007669"/>
    <property type="project" value="UniProtKB-KW"/>
</dbReference>
<dbReference type="InterPro" id="IPR043502">
    <property type="entry name" value="DNA/RNA_pol_sf"/>
</dbReference>
<evidence type="ECO:0000256" key="5">
    <source>
        <dbReference type="ARBA" id="ARBA00022842"/>
    </source>
</evidence>
<evidence type="ECO:0000256" key="6">
    <source>
        <dbReference type="ARBA" id="ARBA00022918"/>
    </source>
</evidence>
<dbReference type="AlphaFoldDB" id="A0A7M4D5U1"/>
<evidence type="ECO:0000256" key="7">
    <source>
        <dbReference type="ARBA" id="ARBA00023118"/>
    </source>
</evidence>
<accession>A0A7M4D5U1</accession>
<evidence type="ECO:0000256" key="8">
    <source>
        <dbReference type="ARBA" id="ARBA00034120"/>
    </source>
</evidence>
<dbReference type="InterPro" id="IPR000123">
    <property type="entry name" value="Reverse_transcriptase_msDNA"/>
</dbReference>
<dbReference type="InterPro" id="IPR013597">
    <property type="entry name" value="Mat_intron_G2"/>
</dbReference>
<gene>
    <name evidence="11" type="primary">ltrA</name>
    <name evidence="12" type="ORF">DWB62_009360</name>
    <name evidence="11" type="ORF">GNY23_09360</name>
</gene>
<dbReference type="GO" id="GO:0003964">
    <property type="term" value="F:RNA-directed DNA polymerase activity"/>
    <property type="evidence" value="ECO:0007669"/>
    <property type="project" value="UniProtKB-KW"/>
</dbReference>
<keyword evidence="3 11" id="KW-0548">Nucleotidyltransferase</keyword>
<dbReference type="InterPro" id="IPR051083">
    <property type="entry name" value="GrpII_Intron_Splice-Mob/Def"/>
</dbReference>
<dbReference type="GO" id="GO:0046872">
    <property type="term" value="F:metal ion binding"/>
    <property type="evidence" value="ECO:0007669"/>
    <property type="project" value="UniProtKB-KW"/>
</dbReference>
<dbReference type="PANTHER" id="PTHR34047:SF8">
    <property type="entry name" value="PROTEIN YKFC"/>
    <property type="match status" value="1"/>
</dbReference>
<dbReference type="Pfam" id="PF08388">
    <property type="entry name" value="GIIM"/>
    <property type="match status" value="1"/>
</dbReference>
<keyword evidence="2 11" id="KW-0808">Transferase</keyword>
<evidence type="ECO:0000313" key="12">
    <source>
        <dbReference type="EMBL" id="MVB07225.1"/>
    </source>
</evidence>
<keyword evidence="5" id="KW-0460">Magnesium</keyword>
<dbReference type="PANTHER" id="PTHR34047">
    <property type="entry name" value="NUCLEAR INTRON MATURASE 1, MITOCHONDRIAL-RELATED"/>
    <property type="match status" value="1"/>
</dbReference>
<sequence length="414" mass="47942">MTIVCSSDNLKRAYKQVKRNKGVAGIDQMPTGKFSDWFIVEGELLINDLLLGNYEPQGVKQVEIPKPKGGMRKLGIPTVRDRIIQQSIAQVLNPIYEREFSERSYGYRPRRNAHKALRQAVEYVTEGREVVVDMDMKSFFDEVNHDRLMYELSTKIGDKTLLRLIRKYLQSGILLGGLVSQRTKGTPQGSPLSPLLSNIVLDELDKELENRGHCFVRFADDFSIYVRSKKAGERVKNSISAFITNKLKLKVNEEKSAVCEVDKTILLGHTISKSGDLLIAKENIKRFKNSIRLLTKRKRGVSFEQIISELNPKLRGWFEYFKHTKSKGLFQNLDAWIRRKLRCFRIKQTKRAITLVRFLKKHGVKEYQSWIIALSGKGWWRKSAAPQIHQAMGNLWFREQNLFSLSLNYKKLKY</sequence>
<evidence type="ECO:0000256" key="4">
    <source>
        <dbReference type="ARBA" id="ARBA00022723"/>
    </source>
</evidence>
<name>A0A7M4D5U1_9BACT</name>
<dbReference type="SUPFAM" id="SSF56672">
    <property type="entry name" value="DNA/RNA polymerases"/>
    <property type="match status" value="1"/>
</dbReference>
<feature type="domain" description="Reverse transcriptase" evidence="10">
    <location>
        <begin position="45"/>
        <end position="271"/>
    </location>
</feature>
<keyword evidence="13" id="KW-1185">Reference proteome</keyword>
<comment type="catalytic activity">
    <reaction evidence="9">
        <text>DNA(n) + a 2'-deoxyribonucleoside 5'-triphosphate = DNA(n+1) + diphosphate</text>
        <dbReference type="Rhea" id="RHEA:22508"/>
        <dbReference type="Rhea" id="RHEA-COMP:17339"/>
        <dbReference type="Rhea" id="RHEA-COMP:17340"/>
        <dbReference type="ChEBI" id="CHEBI:33019"/>
        <dbReference type="ChEBI" id="CHEBI:61560"/>
        <dbReference type="ChEBI" id="CHEBI:173112"/>
        <dbReference type="EC" id="2.7.7.49"/>
    </reaction>
</comment>
<evidence type="ECO:0000259" key="10">
    <source>
        <dbReference type="PROSITE" id="PS50878"/>
    </source>
</evidence>
<dbReference type="OrthoDB" id="9780724at2"/>
<organism evidence="11 14">
    <name type="scientific">Labilibaculum euxinus</name>
    <dbReference type="NCBI Taxonomy" id="2686357"/>
    <lineage>
        <taxon>Bacteria</taxon>
        <taxon>Pseudomonadati</taxon>
        <taxon>Bacteroidota</taxon>
        <taxon>Bacteroidia</taxon>
        <taxon>Marinilabiliales</taxon>
        <taxon>Marinifilaceae</taxon>
        <taxon>Labilibaculum</taxon>
    </lineage>
</organism>
<dbReference type="InterPro" id="IPR030931">
    <property type="entry name" value="Group_II_RT_mat"/>
</dbReference>
<proteinExistence type="inferred from homology"/>
<dbReference type="Pfam" id="PF00078">
    <property type="entry name" value="RVT_1"/>
    <property type="match status" value="1"/>
</dbReference>
<dbReference type="EMBL" id="QTZN02000018">
    <property type="protein sequence ID" value="MVB07225.1"/>
    <property type="molecule type" value="Genomic_DNA"/>
</dbReference>
<dbReference type="CDD" id="cd01651">
    <property type="entry name" value="RT_G2_intron"/>
    <property type="match status" value="1"/>
</dbReference>
<evidence type="ECO:0000313" key="13">
    <source>
        <dbReference type="Proteomes" id="UP000285951"/>
    </source>
</evidence>
<evidence type="ECO:0000256" key="3">
    <source>
        <dbReference type="ARBA" id="ARBA00022695"/>
    </source>
</evidence>
<reference evidence="12 13" key="1">
    <citation type="submission" date="2019-11" db="EMBL/GenBank/DDBJ databases">
        <title>Draft genome sequence of Labilibaculum sp. strain SYP isolated from Black Sea.</title>
        <authorList>
            <person name="Yadav S."/>
            <person name="Villanueva L."/>
        </authorList>
    </citation>
    <scope>NUCLEOTIDE SEQUENCE [LARGE SCALE GENOMIC DNA]</scope>
    <source>
        <strain evidence="12 13">44</strain>
    </source>
</reference>
<dbReference type="EMBL" id="WOTW01000018">
    <property type="protein sequence ID" value="MUP38020.1"/>
    <property type="molecule type" value="Genomic_DNA"/>
</dbReference>
<dbReference type="NCBIfam" id="TIGR04416">
    <property type="entry name" value="group_II_RT_mat"/>
    <property type="match status" value="1"/>
</dbReference>
<dbReference type="EC" id="2.7.7.49" evidence="1"/>